<evidence type="ECO:0000313" key="2">
    <source>
        <dbReference type="Proteomes" id="UP000239485"/>
    </source>
</evidence>
<accession>A0A2S6IPT4</accession>
<keyword evidence="1" id="KW-0808">Transferase</keyword>
<dbReference type="OrthoDB" id="1889537at2"/>
<dbReference type="InterPro" id="IPR017437">
    <property type="entry name" value="ATP-NAD_kinase_PpnK-typ_C"/>
</dbReference>
<dbReference type="GO" id="GO:0019674">
    <property type="term" value="P:NAD+ metabolic process"/>
    <property type="evidence" value="ECO:0007669"/>
    <property type="project" value="InterPro"/>
</dbReference>
<sequence length="296" mass="31531">MSLAPRVVLVHRRTELDGLLARHGTRGQAEFFLRTRGRTLAELDAAAERQHAALTAVAAAVPLDWRRGGVEREDLPRFLFAPEDVVVVVGQDGLVANVAKYLDGQVVLGVDPDPGRNPGVLVRHRPQAAASLLQHALAADAHVERRTMVCARTDDGQELHALNEVFAGHRSHQTSRYALTAGGRSEVQASSGVLVGTGTGATGWCGSLARQVAGCTLPAPTDASLAWFVREAWPSPATGTALTAGTVAAGDEPLLVEARSEELVVFGDGLEEDRLTLGWGQRLSVQVSSRTLRLLR</sequence>
<evidence type="ECO:0000313" key="1">
    <source>
        <dbReference type="EMBL" id="PPK96106.1"/>
    </source>
</evidence>
<proteinExistence type="predicted"/>
<dbReference type="EMBL" id="PTJD01000005">
    <property type="protein sequence ID" value="PPK96106.1"/>
    <property type="molecule type" value="Genomic_DNA"/>
</dbReference>
<reference evidence="1 2" key="1">
    <citation type="submission" date="2018-02" db="EMBL/GenBank/DDBJ databases">
        <title>Genomic Encyclopedia of Archaeal and Bacterial Type Strains, Phase II (KMG-II): from individual species to whole genera.</title>
        <authorList>
            <person name="Goeker M."/>
        </authorList>
    </citation>
    <scope>NUCLEOTIDE SEQUENCE [LARGE SCALE GENOMIC DNA]</scope>
    <source>
        <strain evidence="1 2">DSM 22857</strain>
    </source>
</reference>
<keyword evidence="2" id="KW-1185">Reference proteome</keyword>
<dbReference type="Gene3D" id="3.40.50.10330">
    <property type="entry name" value="Probable inorganic polyphosphate/atp-NAD kinase, domain 1"/>
    <property type="match status" value="1"/>
</dbReference>
<dbReference type="Gene3D" id="2.60.200.30">
    <property type="entry name" value="Probable inorganic polyphosphate/atp-NAD kinase, domain 2"/>
    <property type="match status" value="1"/>
</dbReference>
<dbReference type="GO" id="GO:0003951">
    <property type="term" value="F:NAD+ kinase activity"/>
    <property type="evidence" value="ECO:0007669"/>
    <property type="project" value="InterPro"/>
</dbReference>
<gene>
    <name evidence="1" type="ORF">CLV92_105208</name>
</gene>
<comment type="caution">
    <text evidence="1">The sequence shown here is derived from an EMBL/GenBank/DDBJ whole genome shotgun (WGS) entry which is preliminary data.</text>
</comment>
<dbReference type="SUPFAM" id="SSF111331">
    <property type="entry name" value="NAD kinase/diacylglycerol kinase-like"/>
    <property type="match status" value="1"/>
</dbReference>
<dbReference type="AlphaFoldDB" id="A0A2S6IPT4"/>
<protein>
    <submittedName>
        <fullName evidence="1">NAD kinase</fullName>
    </submittedName>
</protein>
<dbReference type="InterPro" id="IPR017438">
    <property type="entry name" value="ATP-NAD_kinase_N"/>
</dbReference>
<keyword evidence="1" id="KW-0418">Kinase</keyword>
<organism evidence="1 2">
    <name type="scientific">Kineococcus xinjiangensis</name>
    <dbReference type="NCBI Taxonomy" id="512762"/>
    <lineage>
        <taxon>Bacteria</taxon>
        <taxon>Bacillati</taxon>
        <taxon>Actinomycetota</taxon>
        <taxon>Actinomycetes</taxon>
        <taxon>Kineosporiales</taxon>
        <taxon>Kineosporiaceae</taxon>
        <taxon>Kineococcus</taxon>
    </lineage>
</organism>
<dbReference type="Proteomes" id="UP000239485">
    <property type="component" value="Unassembled WGS sequence"/>
</dbReference>
<name>A0A2S6IPT4_9ACTN</name>
<dbReference type="InterPro" id="IPR016064">
    <property type="entry name" value="NAD/diacylglycerol_kinase_sf"/>
</dbReference>
<dbReference type="RefSeq" id="WP_104432473.1">
    <property type="nucleotide sequence ID" value="NZ_PTJD01000005.1"/>
</dbReference>